<proteinExistence type="predicted"/>
<organism evidence="5 6">
    <name type="scientific">Clydaea vesicula</name>
    <dbReference type="NCBI Taxonomy" id="447962"/>
    <lineage>
        <taxon>Eukaryota</taxon>
        <taxon>Fungi</taxon>
        <taxon>Fungi incertae sedis</taxon>
        <taxon>Chytridiomycota</taxon>
        <taxon>Chytridiomycota incertae sedis</taxon>
        <taxon>Chytridiomycetes</taxon>
        <taxon>Lobulomycetales</taxon>
        <taxon>Lobulomycetaceae</taxon>
        <taxon>Clydaea</taxon>
    </lineage>
</organism>
<evidence type="ECO:0000256" key="2">
    <source>
        <dbReference type="ARBA" id="ARBA00023242"/>
    </source>
</evidence>
<dbReference type="InterPro" id="IPR014012">
    <property type="entry name" value="HSA_dom"/>
</dbReference>
<name>A0AAD5U0J1_9FUNG</name>
<reference evidence="5" key="1">
    <citation type="submission" date="2020-05" db="EMBL/GenBank/DDBJ databases">
        <title>Phylogenomic resolution of chytrid fungi.</title>
        <authorList>
            <person name="Stajich J.E."/>
            <person name="Amses K."/>
            <person name="Simmons R."/>
            <person name="Seto K."/>
            <person name="Myers J."/>
            <person name="Bonds A."/>
            <person name="Quandt C.A."/>
            <person name="Barry K."/>
            <person name="Liu P."/>
            <person name="Grigoriev I."/>
            <person name="Longcore J.E."/>
            <person name="James T.Y."/>
        </authorList>
    </citation>
    <scope>NUCLEOTIDE SEQUENCE</scope>
    <source>
        <strain evidence="5">JEL0476</strain>
    </source>
</reference>
<dbReference type="GO" id="GO:0006281">
    <property type="term" value="P:DNA repair"/>
    <property type="evidence" value="ECO:0007669"/>
    <property type="project" value="TreeGrafter"/>
</dbReference>
<gene>
    <name evidence="5" type="primary">EAF1</name>
    <name evidence="5" type="ORF">HK099_004401</name>
</gene>
<feature type="region of interest" description="Disordered" evidence="3">
    <location>
        <begin position="546"/>
        <end position="572"/>
    </location>
</feature>
<comment type="caution">
    <text evidence="5">The sequence shown here is derived from an EMBL/GenBank/DDBJ whole genome shotgun (WGS) entry which is preliminary data.</text>
</comment>
<comment type="subcellular location">
    <subcellularLocation>
        <location evidence="1">Nucleus</location>
    </subcellularLocation>
</comment>
<dbReference type="GO" id="GO:0035267">
    <property type="term" value="C:NuA4 histone acetyltransferase complex"/>
    <property type="evidence" value="ECO:0007669"/>
    <property type="project" value="TreeGrafter"/>
</dbReference>
<evidence type="ECO:0000313" key="5">
    <source>
        <dbReference type="EMBL" id="KAJ3220300.1"/>
    </source>
</evidence>
<accession>A0AAD5U0J1</accession>
<feature type="compositionally biased region" description="Basic and acidic residues" evidence="3">
    <location>
        <begin position="901"/>
        <end position="920"/>
    </location>
</feature>
<evidence type="ECO:0000256" key="3">
    <source>
        <dbReference type="SAM" id="MobiDB-lite"/>
    </source>
</evidence>
<feature type="region of interest" description="Disordered" evidence="3">
    <location>
        <begin position="853"/>
        <end position="886"/>
    </location>
</feature>
<evidence type="ECO:0000259" key="4">
    <source>
        <dbReference type="PROSITE" id="PS51204"/>
    </source>
</evidence>
<dbReference type="GO" id="GO:0005634">
    <property type="term" value="C:nucleus"/>
    <property type="evidence" value="ECO:0007669"/>
    <property type="project" value="UniProtKB-SubCell"/>
</dbReference>
<dbReference type="Proteomes" id="UP001211065">
    <property type="component" value="Unassembled WGS sequence"/>
</dbReference>
<dbReference type="GO" id="GO:0003682">
    <property type="term" value="F:chromatin binding"/>
    <property type="evidence" value="ECO:0007669"/>
    <property type="project" value="TreeGrafter"/>
</dbReference>
<evidence type="ECO:0000256" key="1">
    <source>
        <dbReference type="ARBA" id="ARBA00004123"/>
    </source>
</evidence>
<dbReference type="AlphaFoldDB" id="A0AAD5U0J1"/>
<feature type="domain" description="HSA" evidence="4">
    <location>
        <begin position="203"/>
        <end position="276"/>
    </location>
</feature>
<dbReference type="EMBL" id="JADGJW010000309">
    <property type="protein sequence ID" value="KAJ3220300.1"/>
    <property type="molecule type" value="Genomic_DNA"/>
</dbReference>
<keyword evidence="2" id="KW-0539">Nucleus</keyword>
<feature type="compositionally biased region" description="Polar residues" evidence="3">
    <location>
        <begin position="921"/>
        <end position="930"/>
    </location>
</feature>
<feature type="compositionally biased region" description="Low complexity" evidence="3">
    <location>
        <begin position="553"/>
        <end position="572"/>
    </location>
</feature>
<sequence>MESKRNELLLKKSQQLKKIELRRYTELKSLFQLSQHDFLELDDFIQNYIKKNNVKTSEPKGITNNINLINFKHQKSSPYFFNMNTLTNFSNKKLNQENVFNQNNLLKKKSDLYLKKKNLLNNKNNVIEVVPGPKESKLDINGYQLNAFHMNLNQNSVSNILQNSKKVVLTRDWQLAREEYKYVKLHHRVEHMKSIGLWSFRQILAHVAPERPKAHQDFLLDEMKWLSEDFKQERKWKIAAAYNISRSVMEYHNASDKSIHCVKVKPPNFLTSDDKEYIKVNCQIEEETNINMEDVYSCSDIAISIDPKYIFANPFSNTYFFDYSANDHNKDSDSESKVYRPFKKRRLDRDSDEEEMYQDIFNKNKRVVEVSSLMMEKTFSNLSNRWDDFGRIQSFSPWLKNIKDGNNFSVVPLDELSLEDDSEILVLNGDEKFDHKVILSPFVSPDNSKELEIRPPTPPPTENEEAIEDKMDIMKEENTEQPETAPLKKETPEWTIEEDEYFTTLNTKKNQFSLRNVYQRNKLECYNRYMHLKNEKKDIVTVKEENAKPDLENGTNYNGDNDYNNTTNDANNNSVTNIQTNTNTNSNNLLKKEKIKKKKYLTEKKLEKFFAHFDIIHKFAKKRDNVKLSVNKKLSLAAHDTHLSSQTNAGIILGGNTLGPLEVTALKERRETEAKIREMETQRLYLHCGRPMMMPYGLQQYPMLRPPQQPAGLNGQPVGGNVRPNYNNQMRPQQLPNNYTTEQLKYHQMRMIQMQVQQQNQNLMGSQPNQQLMQGVLRNTSGHMYQGPVGPGRPPMPPNQQQQIQLNNQLNNFNNQIINDPANPNFLLQQRYLQLQQQQSLQQLQQMHQQNLVKNNNGSNPNLTTTSGPNVNTTSSIENASTPAVSTPVITAEELMVTSPEEEKVVEEKTEKVEKNDKSEYSQLNETISI</sequence>
<evidence type="ECO:0000313" key="6">
    <source>
        <dbReference type="Proteomes" id="UP001211065"/>
    </source>
</evidence>
<protein>
    <submittedName>
        <fullName evidence="5">Chromatin modification- protein VID21</fullName>
    </submittedName>
</protein>
<dbReference type="SMART" id="SM00573">
    <property type="entry name" value="HSA"/>
    <property type="match status" value="1"/>
</dbReference>
<keyword evidence="6" id="KW-1185">Reference proteome</keyword>
<dbReference type="PROSITE" id="PS51204">
    <property type="entry name" value="HSA"/>
    <property type="match status" value="1"/>
</dbReference>
<feature type="region of interest" description="Disordered" evidence="3">
    <location>
        <begin position="898"/>
        <end position="930"/>
    </location>
</feature>
<dbReference type="Pfam" id="PF07529">
    <property type="entry name" value="HSA"/>
    <property type="match status" value="1"/>
</dbReference>
<dbReference type="PANTHER" id="PTHR46459">
    <property type="entry name" value="E1A-BINDING PROTEIN P400-RELATED"/>
    <property type="match status" value="1"/>
</dbReference>
<dbReference type="PANTHER" id="PTHR46459:SF1">
    <property type="entry name" value="E1A-BINDING PROTEIN P400"/>
    <property type="match status" value="1"/>
</dbReference>